<dbReference type="Proteomes" id="UP001056120">
    <property type="component" value="Linkage Group LG25"/>
</dbReference>
<accession>A0ACB9A1F7</accession>
<proteinExistence type="predicted"/>
<evidence type="ECO:0000313" key="2">
    <source>
        <dbReference type="Proteomes" id="UP001056120"/>
    </source>
</evidence>
<keyword evidence="2" id="KW-1185">Reference proteome</keyword>
<gene>
    <name evidence="1" type="ORF">L1987_73850</name>
</gene>
<protein>
    <submittedName>
        <fullName evidence="1">Uncharacterized protein</fullName>
    </submittedName>
</protein>
<reference evidence="2" key="1">
    <citation type="journal article" date="2022" name="Mol. Ecol. Resour.">
        <title>The genomes of chicory, endive, great burdock and yacon provide insights into Asteraceae palaeo-polyploidization history and plant inulin production.</title>
        <authorList>
            <person name="Fan W."/>
            <person name="Wang S."/>
            <person name="Wang H."/>
            <person name="Wang A."/>
            <person name="Jiang F."/>
            <person name="Liu H."/>
            <person name="Zhao H."/>
            <person name="Xu D."/>
            <person name="Zhang Y."/>
        </authorList>
    </citation>
    <scope>NUCLEOTIDE SEQUENCE [LARGE SCALE GENOMIC DNA]</scope>
    <source>
        <strain evidence="2">cv. Yunnan</strain>
    </source>
</reference>
<reference evidence="1 2" key="2">
    <citation type="journal article" date="2022" name="Mol. Ecol. Resour.">
        <title>The genomes of chicory, endive, great burdock and yacon provide insights into Asteraceae paleo-polyploidization history and plant inulin production.</title>
        <authorList>
            <person name="Fan W."/>
            <person name="Wang S."/>
            <person name="Wang H."/>
            <person name="Wang A."/>
            <person name="Jiang F."/>
            <person name="Liu H."/>
            <person name="Zhao H."/>
            <person name="Xu D."/>
            <person name="Zhang Y."/>
        </authorList>
    </citation>
    <scope>NUCLEOTIDE SEQUENCE [LARGE SCALE GENOMIC DNA]</scope>
    <source>
        <strain evidence="2">cv. Yunnan</strain>
        <tissue evidence="1">Leaves</tissue>
    </source>
</reference>
<evidence type="ECO:0000313" key="1">
    <source>
        <dbReference type="EMBL" id="KAI3703658.1"/>
    </source>
</evidence>
<name>A0ACB9A1F7_9ASTR</name>
<organism evidence="1 2">
    <name type="scientific">Smallanthus sonchifolius</name>
    <dbReference type="NCBI Taxonomy" id="185202"/>
    <lineage>
        <taxon>Eukaryota</taxon>
        <taxon>Viridiplantae</taxon>
        <taxon>Streptophyta</taxon>
        <taxon>Embryophyta</taxon>
        <taxon>Tracheophyta</taxon>
        <taxon>Spermatophyta</taxon>
        <taxon>Magnoliopsida</taxon>
        <taxon>eudicotyledons</taxon>
        <taxon>Gunneridae</taxon>
        <taxon>Pentapetalae</taxon>
        <taxon>asterids</taxon>
        <taxon>campanulids</taxon>
        <taxon>Asterales</taxon>
        <taxon>Asteraceae</taxon>
        <taxon>Asteroideae</taxon>
        <taxon>Heliantheae alliance</taxon>
        <taxon>Millerieae</taxon>
        <taxon>Smallanthus</taxon>
    </lineage>
</organism>
<sequence length="479" mass="54377">MDTLLLISSTVLPIITIIFLHHFLSQKSPIPGAYGWPLIGESIDYFKRLRSGTNEQFAMQRRKLFGDVFKTSILGEKMAFLCGPEGNKFLFSNENKLVEVWWPSSVESIIKKSNNKSVTAESAKVRQLLPPFLRAHAVKNYIADMDSELREHLEVYWTGRDQVEVCPFVAKYTFALAVKLLLGVRDATELEKLAKPFVEAAGGIIAVPINIPGTRFNRGVKASKRIREVINGIIAQRRKDLADGTADPSQNLLSHMIVEVDKRNEDTNNAPTTDGDMSSDLLGLLIGGYDTINTTVVFIMMMLVDYPDVYREVLKEQTAIAKEKSPGELLNWDDLRKMKYSWNVVCEVLRMRPPTVGAFRVAKTDFTYRGYTIPKGWKLHYLPHYTQRNHEFFPHPEKFDPSRFEGAGPAPYTFVPFGGGARMCPGNEYARAEILVFMYNIITRYNWERLLPDEKVVIDPLPRPVHGLPIKLIPHKTEA</sequence>
<dbReference type="EMBL" id="CM042042">
    <property type="protein sequence ID" value="KAI3703658.1"/>
    <property type="molecule type" value="Genomic_DNA"/>
</dbReference>
<comment type="caution">
    <text evidence="1">The sequence shown here is derived from an EMBL/GenBank/DDBJ whole genome shotgun (WGS) entry which is preliminary data.</text>
</comment>